<evidence type="ECO:0000313" key="3">
    <source>
        <dbReference type="Proteomes" id="UP000325315"/>
    </source>
</evidence>
<evidence type="ECO:0000313" key="2">
    <source>
        <dbReference type="EMBL" id="KAA3464207.1"/>
    </source>
</evidence>
<feature type="domain" description="Reverse transcriptase Ty1/copia-type" evidence="1">
    <location>
        <begin position="101"/>
        <end position="216"/>
    </location>
</feature>
<keyword evidence="3" id="KW-1185">Reference proteome</keyword>
<name>A0A5B6V540_9ROSI</name>
<reference evidence="3" key="1">
    <citation type="journal article" date="2019" name="Plant Biotechnol. J.">
        <title>Genome sequencing of the Australian wild diploid species Gossypium australe highlights disease resistance and delayed gland morphogenesis.</title>
        <authorList>
            <person name="Cai Y."/>
            <person name="Cai X."/>
            <person name="Wang Q."/>
            <person name="Wang P."/>
            <person name="Zhang Y."/>
            <person name="Cai C."/>
            <person name="Xu Y."/>
            <person name="Wang K."/>
            <person name="Zhou Z."/>
            <person name="Wang C."/>
            <person name="Geng S."/>
            <person name="Li B."/>
            <person name="Dong Q."/>
            <person name="Hou Y."/>
            <person name="Wang H."/>
            <person name="Ai P."/>
            <person name="Liu Z."/>
            <person name="Yi F."/>
            <person name="Sun M."/>
            <person name="An G."/>
            <person name="Cheng J."/>
            <person name="Zhang Y."/>
            <person name="Shi Q."/>
            <person name="Xie Y."/>
            <person name="Shi X."/>
            <person name="Chang Y."/>
            <person name="Huang F."/>
            <person name="Chen Y."/>
            <person name="Hong S."/>
            <person name="Mi L."/>
            <person name="Sun Q."/>
            <person name="Zhang L."/>
            <person name="Zhou B."/>
            <person name="Peng R."/>
            <person name="Zhang X."/>
            <person name="Liu F."/>
        </authorList>
    </citation>
    <scope>NUCLEOTIDE SEQUENCE [LARGE SCALE GENOMIC DNA]</scope>
    <source>
        <strain evidence="3">cv. PA1801</strain>
    </source>
</reference>
<proteinExistence type="predicted"/>
<gene>
    <name evidence="2" type="ORF">EPI10_008486</name>
</gene>
<dbReference type="Pfam" id="PF07727">
    <property type="entry name" value="RVT_2"/>
    <property type="match status" value="1"/>
</dbReference>
<dbReference type="OrthoDB" id="1930494at2759"/>
<evidence type="ECO:0000259" key="1">
    <source>
        <dbReference type="Pfam" id="PF07727"/>
    </source>
</evidence>
<organism evidence="2 3">
    <name type="scientific">Gossypium australe</name>
    <dbReference type="NCBI Taxonomy" id="47621"/>
    <lineage>
        <taxon>Eukaryota</taxon>
        <taxon>Viridiplantae</taxon>
        <taxon>Streptophyta</taxon>
        <taxon>Embryophyta</taxon>
        <taxon>Tracheophyta</taxon>
        <taxon>Spermatophyta</taxon>
        <taxon>Magnoliopsida</taxon>
        <taxon>eudicotyledons</taxon>
        <taxon>Gunneridae</taxon>
        <taxon>Pentapetalae</taxon>
        <taxon>rosids</taxon>
        <taxon>malvids</taxon>
        <taxon>Malvales</taxon>
        <taxon>Malvaceae</taxon>
        <taxon>Malvoideae</taxon>
        <taxon>Gossypium</taxon>
    </lineage>
</organism>
<accession>A0A5B6V540</accession>
<sequence>MELSSTMVLEELLGVLEQSPSLILEKVVERPANNQKNRGILRSGRVSKKSDFFIYDGSIYNTKSNHEDDNPLTYEGAMEDFNSKIWKQAMDAEMNSMKSNMMWELIDLPVMIKPIGCNWIFKKKRNAEGKMETHKARLVRKGYTQKEGIDYNGTFSLVAMLKSIHILLSIIAALDYEIWQMYVKLAFLNGYLDETIYMAQPTGYVVKRKEQKSIKDKNVLFLIFYVDNILLIGNNMRELSSVKLWLGQKFSMRDLGEASYNFGI</sequence>
<dbReference type="EMBL" id="SMMG02000008">
    <property type="protein sequence ID" value="KAA3464207.1"/>
    <property type="molecule type" value="Genomic_DNA"/>
</dbReference>
<dbReference type="AlphaFoldDB" id="A0A5B6V540"/>
<protein>
    <submittedName>
        <fullName evidence="2">Retrovirus-related Pol polyprotein from transposon TNT 1-94</fullName>
    </submittedName>
</protein>
<dbReference type="InterPro" id="IPR013103">
    <property type="entry name" value="RVT_2"/>
</dbReference>
<comment type="caution">
    <text evidence="2">The sequence shown here is derived from an EMBL/GenBank/DDBJ whole genome shotgun (WGS) entry which is preliminary data.</text>
</comment>
<dbReference type="Proteomes" id="UP000325315">
    <property type="component" value="Unassembled WGS sequence"/>
</dbReference>